<feature type="domain" description="GST N-terminal" evidence="4">
    <location>
        <begin position="246"/>
        <end position="320"/>
    </location>
</feature>
<dbReference type="InterPro" id="IPR040079">
    <property type="entry name" value="Glutathione_S-Trfase"/>
</dbReference>
<dbReference type="Pfam" id="PF00043">
    <property type="entry name" value="GST_C"/>
    <property type="match status" value="2"/>
</dbReference>
<dbReference type="EC" id="2.5.1.18" evidence="1"/>
<dbReference type="SUPFAM" id="SSF47616">
    <property type="entry name" value="GST C-terminal domain-like"/>
    <property type="match status" value="2"/>
</dbReference>
<dbReference type="Pfam" id="PF13417">
    <property type="entry name" value="GST_N_3"/>
    <property type="match status" value="1"/>
</dbReference>
<evidence type="ECO:0000259" key="4">
    <source>
        <dbReference type="PROSITE" id="PS50404"/>
    </source>
</evidence>
<evidence type="ECO:0000313" key="6">
    <source>
        <dbReference type="EMBL" id="GES94038.1"/>
    </source>
</evidence>
<dbReference type="GO" id="GO:0005737">
    <property type="term" value="C:cytoplasm"/>
    <property type="evidence" value="ECO:0007669"/>
    <property type="project" value="TreeGrafter"/>
</dbReference>
<dbReference type="PROSITE" id="PS50405">
    <property type="entry name" value="GST_CTER"/>
    <property type="match status" value="2"/>
</dbReference>
<proteinExistence type="predicted"/>
<dbReference type="InterPro" id="IPR004046">
    <property type="entry name" value="GST_C"/>
</dbReference>
<dbReference type="GO" id="GO:0004364">
    <property type="term" value="F:glutathione transferase activity"/>
    <property type="evidence" value="ECO:0007669"/>
    <property type="project" value="UniProtKB-EC"/>
</dbReference>
<dbReference type="SUPFAM" id="SSF52833">
    <property type="entry name" value="Thioredoxin-like"/>
    <property type="match status" value="2"/>
</dbReference>
<evidence type="ECO:0000256" key="3">
    <source>
        <dbReference type="ARBA" id="ARBA00047960"/>
    </source>
</evidence>
<dbReference type="PROSITE" id="PS50404">
    <property type="entry name" value="GST_NTER"/>
    <property type="match status" value="2"/>
</dbReference>
<accession>A0A8H3QVT0</accession>
<feature type="domain" description="GST N-terminal" evidence="4">
    <location>
        <begin position="1"/>
        <end position="82"/>
    </location>
</feature>
<dbReference type="EMBL" id="BLAL01000229">
    <property type="protein sequence ID" value="GES94038.1"/>
    <property type="molecule type" value="Genomic_DNA"/>
</dbReference>
<dbReference type="PANTHER" id="PTHR43900:SF3">
    <property type="entry name" value="GLUTATHIONE S-TRANSFERASE RHO"/>
    <property type="match status" value="1"/>
</dbReference>
<dbReference type="OrthoDB" id="249703at2759"/>
<dbReference type="InterPro" id="IPR004045">
    <property type="entry name" value="Glutathione_S-Trfase_N"/>
</dbReference>
<dbReference type="Gene3D" id="3.40.30.10">
    <property type="entry name" value="Glutaredoxin"/>
    <property type="match status" value="2"/>
</dbReference>
<evidence type="ECO:0000313" key="7">
    <source>
        <dbReference type="Proteomes" id="UP000615446"/>
    </source>
</evidence>
<dbReference type="Proteomes" id="UP000615446">
    <property type="component" value="Unassembled WGS sequence"/>
</dbReference>
<dbReference type="GO" id="GO:0006749">
    <property type="term" value="P:glutathione metabolic process"/>
    <property type="evidence" value="ECO:0007669"/>
    <property type="project" value="TreeGrafter"/>
</dbReference>
<dbReference type="PANTHER" id="PTHR43900">
    <property type="entry name" value="GLUTATHIONE S-TRANSFERASE RHO"/>
    <property type="match status" value="1"/>
</dbReference>
<name>A0A8H3QVT0_9GLOM</name>
<dbReference type="GO" id="GO:0043295">
    <property type="term" value="F:glutathione binding"/>
    <property type="evidence" value="ECO:0007669"/>
    <property type="project" value="TreeGrafter"/>
</dbReference>
<evidence type="ECO:0000259" key="5">
    <source>
        <dbReference type="PROSITE" id="PS50405"/>
    </source>
</evidence>
<sequence length="439" mass="50699">MTIQVFGYPKSTFTLVIFHVLKELGLSYETVQPSSHEEIKTPEYLATKHPFGKIPYLDDDGFHIYESRAIARYLVNKYQGTKNSTVLIPSDVQKAALMEQFISVEISYYTSPLFKMLFELLMKKRLQGSEPDSKIVNEAREELETTLDVYEKLLEGKDYLTGEFSLADLLHIPLTFYAFNVGEGCDIYSSPPEKYLNKIYCTTLGKISYRGSRKQIYFLGALYNLIDHEDLRIMKFYDIKDIYQNELIVYGLSNLRTFKTKNKLGLPYENVPTSYEEIKTPEYLAKQPFGKMPYLNDDGFHLYETRAIARYLINKYQGTKNSTVLIPSDVQKAALVEQFISVEISYYAQPLYKIIKPLTLKRLHGIEPDLKLVNEGREELEKSLDVYEKLLEGKDYLTGEFSLADLLHVPVTFYAFKNAHEPWSKEWVLSSSQLKPSSA</sequence>
<evidence type="ECO:0000256" key="1">
    <source>
        <dbReference type="ARBA" id="ARBA00012452"/>
    </source>
</evidence>
<dbReference type="InterPro" id="IPR010987">
    <property type="entry name" value="Glutathione-S-Trfase_C-like"/>
</dbReference>
<dbReference type="AlphaFoldDB" id="A0A8H3QVT0"/>
<organism evidence="6 7">
    <name type="scientific">Rhizophagus clarus</name>
    <dbReference type="NCBI Taxonomy" id="94130"/>
    <lineage>
        <taxon>Eukaryota</taxon>
        <taxon>Fungi</taxon>
        <taxon>Fungi incertae sedis</taxon>
        <taxon>Mucoromycota</taxon>
        <taxon>Glomeromycotina</taxon>
        <taxon>Glomeromycetes</taxon>
        <taxon>Glomerales</taxon>
        <taxon>Glomeraceae</taxon>
        <taxon>Rhizophagus</taxon>
    </lineage>
</organism>
<protein>
    <recommendedName>
        <fullName evidence="1">glutathione transferase</fullName>
        <ecNumber evidence="1">2.5.1.18</ecNumber>
    </recommendedName>
</protein>
<comment type="catalytic activity">
    <reaction evidence="3">
        <text>RX + glutathione = an S-substituted glutathione + a halide anion + H(+)</text>
        <dbReference type="Rhea" id="RHEA:16437"/>
        <dbReference type="ChEBI" id="CHEBI:15378"/>
        <dbReference type="ChEBI" id="CHEBI:16042"/>
        <dbReference type="ChEBI" id="CHEBI:17792"/>
        <dbReference type="ChEBI" id="CHEBI:57925"/>
        <dbReference type="ChEBI" id="CHEBI:90779"/>
        <dbReference type="EC" id="2.5.1.18"/>
    </reaction>
</comment>
<feature type="domain" description="GST C-terminal" evidence="5">
    <location>
        <begin position="329"/>
        <end position="439"/>
    </location>
</feature>
<dbReference type="Gene3D" id="1.20.1050.10">
    <property type="match status" value="2"/>
</dbReference>
<keyword evidence="2 6" id="KW-0808">Transferase</keyword>
<evidence type="ECO:0000256" key="2">
    <source>
        <dbReference type="ARBA" id="ARBA00022679"/>
    </source>
</evidence>
<dbReference type="SFLD" id="SFLDG00358">
    <property type="entry name" value="Main_(cytGST)"/>
    <property type="match status" value="2"/>
</dbReference>
<dbReference type="InterPro" id="IPR036282">
    <property type="entry name" value="Glutathione-S-Trfase_C_sf"/>
</dbReference>
<dbReference type="SFLD" id="SFLDS00019">
    <property type="entry name" value="Glutathione_Transferase_(cytos"/>
    <property type="match status" value="2"/>
</dbReference>
<comment type="caution">
    <text evidence="6">The sequence shown here is derived from an EMBL/GenBank/DDBJ whole genome shotgun (WGS) entry which is preliminary data.</text>
</comment>
<reference evidence="6" key="1">
    <citation type="submission" date="2019-10" db="EMBL/GenBank/DDBJ databases">
        <title>Conservation and host-specific expression of non-tandemly repeated heterogenous ribosome RNA gene in arbuscular mycorrhizal fungi.</title>
        <authorList>
            <person name="Maeda T."/>
            <person name="Kobayashi Y."/>
            <person name="Nakagawa T."/>
            <person name="Ezawa T."/>
            <person name="Yamaguchi K."/>
            <person name="Bino T."/>
            <person name="Nishimoto Y."/>
            <person name="Shigenobu S."/>
            <person name="Kawaguchi M."/>
        </authorList>
    </citation>
    <scope>NUCLEOTIDE SEQUENCE</scope>
    <source>
        <strain evidence="6">HR1</strain>
    </source>
</reference>
<feature type="domain" description="GST C-terminal" evidence="5">
    <location>
        <begin position="91"/>
        <end position="218"/>
    </location>
</feature>
<dbReference type="Pfam" id="PF02798">
    <property type="entry name" value="GST_N"/>
    <property type="match status" value="1"/>
</dbReference>
<gene>
    <name evidence="6" type="ORF">RCL2_002078000</name>
</gene>
<dbReference type="InterPro" id="IPR036249">
    <property type="entry name" value="Thioredoxin-like_sf"/>
</dbReference>